<gene>
    <name evidence="10 14" type="primary">miaA</name>
    <name evidence="14" type="ORF">ENS64_11465</name>
</gene>
<keyword evidence="8 10" id="KW-0460">Magnesium</keyword>
<dbReference type="InterPro" id="IPR018022">
    <property type="entry name" value="IPT"/>
</dbReference>
<feature type="binding site" evidence="10">
    <location>
        <begin position="18"/>
        <end position="23"/>
    </location>
    <ligand>
        <name>substrate</name>
    </ligand>
</feature>
<keyword evidence="7 10" id="KW-0067">ATP-binding</keyword>
<dbReference type="GO" id="GO:0006400">
    <property type="term" value="P:tRNA modification"/>
    <property type="evidence" value="ECO:0007669"/>
    <property type="project" value="TreeGrafter"/>
</dbReference>
<accession>A0A7C4QPA4</accession>
<evidence type="ECO:0000256" key="10">
    <source>
        <dbReference type="HAMAP-Rule" id="MF_00185"/>
    </source>
</evidence>
<dbReference type="GO" id="GO:0005524">
    <property type="term" value="F:ATP binding"/>
    <property type="evidence" value="ECO:0007669"/>
    <property type="project" value="UniProtKB-UniRule"/>
</dbReference>
<evidence type="ECO:0000256" key="9">
    <source>
        <dbReference type="ARBA" id="ARBA00049563"/>
    </source>
</evidence>
<dbReference type="PANTHER" id="PTHR11088">
    <property type="entry name" value="TRNA DIMETHYLALLYLTRANSFERASE"/>
    <property type="match status" value="1"/>
</dbReference>
<comment type="function">
    <text evidence="2 10 12">Catalyzes the transfer of a dimethylallyl group onto the adenine at position 37 in tRNAs that read codons beginning with uridine, leading to the formation of N6-(dimethylallyl)adenosine (i(6)A).</text>
</comment>
<name>A0A7C4QPA4_9PLAN</name>
<evidence type="ECO:0000256" key="6">
    <source>
        <dbReference type="ARBA" id="ARBA00022741"/>
    </source>
</evidence>
<dbReference type="Pfam" id="PF01715">
    <property type="entry name" value="IPPT"/>
    <property type="match status" value="1"/>
</dbReference>
<comment type="catalytic activity">
    <reaction evidence="9 10 11">
        <text>adenosine(37) in tRNA + dimethylallyl diphosphate = N(6)-dimethylallyladenosine(37) in tRNA + diphosphate</text>
        <dbReference type="Rhea" id="RHEA:26482"/>
        <dbReference type="Rhea" id="RHEA-COMP:10162"/>
        <dbReference type="Rhea" id="RHEA-COMP:10375"/>
        <dbReference type="ChEBI" id="CHEBI:33019"/>
        <dbReference type="ChEBI" id="CHEBI:57623"/>
        <dbReference type="ChEBI" id="CHEBI:74411"/>
        <dbReference type="ChEBI" id="CHEBI:74415"/>
        <dbReference type="EC" id="2.5.1.75"/>
    </reaction>
</comment>
<evidence type="ECO:0000256" key="13">
    <source>
        <dbReference type="RuleBase" id="RU003785"/>
    </source>
</evidence>
<feature type="region of interest" description="Interaction with substrate tRNA" evidence="10">
    <location>
        <begin position="41"/>
        <end position="44"/>
    </location>
</feature>
<evidence type="ECO:0000256" key="4">
    <source>
        <dbReference type="ARBA" id="ARBA00022679"/>
    </source>
</evidence>
<dbReference type="InterPro" id="IPR027417">
    <property type="entry name" value="P-loop_NTPase"/>
</dbReference>
<dbReference type="SUPFAM" id="SSF52540">
    <property type="entry name" value="P-loop containing nucleoside triphosphate hydrolases"/>
    <property type="match status" value="2"/>
</dbReference>
<evidence type="ECO:0000256" key="7">
    <source>
        <dbReference type="ARBA" id="ARBA00022840"/>
    </source>
</evidence>
<evidence type="ECO:0000313" key="14">
    <source>
        <dbReference type="EMBL" id="HGT39860.1"/>
    </source>
</evidence>
<comment type="caution">
    <text evidence="14">The sequence shown here is derived from an EMBL/GenBank/DDBJ whole genome shotgun (WGS) entry which is preliminary data.</text>
</comment>
<reference evidence="14" key="1">
    <citation type="journal article" date="2020" name="mSystems">
        <title>Genome- and Community-Level Interaction Insights into Carbon Utilization and Element Cycling Functions of Hydrothermarchaeota in Hydrothermal Sediment.</title>
        <authorList>
            <person name="Zhou Z."/>
            <person name="Liu Y."/>
            <person name="Xu W."/>
            <person name="Pan J."/>
            <person name="Luo Z.H."/>
            <person name="Li M."/>
        </authorList>
    </citation>
    <scope>NUCLEOTIDE SEQUENCE [LARGE SCALE GENOMIC DNA]</scope>
    <source>
        <strain evidence="14">SpSt-508</strain>
    </source>
</reference>
<dbReference type="Gene3D" id="1.10.20.140">
    <property type="match status" value="1"/>
</dbReference>
<dbReference type="FunFam" id="1.10.20.140:FF:000001">
    <property type="entry name" value="tRNA dimethylallyltransferase"/>
    <property type="match status" value="1"/>
</dbReference>
<keyword evidence="5 10" id="KW-0819">tRNA processing</keyword>
<feature type="site" description="Interaction with substrate tRNA" evidence="10">
    <location>
        <position position="129"/>
    </location>
</feature>
<evidence type="ECO:0000256" key="8">
    <source>
        <dbReference type="ARBA" id="ARBA00022842"/>
    </source>
</evidence>
<dbReference type="InterPro" id="IPR039657">
    <property type="entry name" value="Dimethylallyltransferase"/>
</dbReference>
<comment type="caution">
    <text evidence="10">Lacks conserved residue(s) required for the propagation of feature annotation.</text>
</comment>
<sequence>MRFEAALLRHCWFVCGPTACGKSAVALELAPRLPAEIVALDSMTLYRGMDIGTAKPSAADRARVPHHLFDILDPREEFSVAAYLAAAEACCREILSRGRAPLFVGGAGLYLRAVLRGVFEGPPAQPALRRQWDHEAALFGPRHLHRRLAEIDPVAAARLHPHDVRRIVRALEVHAVTGTPLSAWQEQAPLPPHERPQRVFWLDPPRPWLHERINRRVEEMVRAGLLAEVQRLRELATPLSRTARQALGYKEILDWLDEQPRRPWEDVVTLIQARTRQFAKRQCTWFRHLEECRRIPISGRESPAELADRLLDSDSA</sequence>
<evidence type="ECO:0000256" key="12">
    <source>
        <dbReference type="RuleBase" id="RU003784"/>
    </source>
</evidence>
<dbReference type="NCBIfam" id="TIGR00174">
    <property type="entry name" value="miaA"/>
    <property type="match status" value="1"/>
</dbReference>
<keyword evidence="6 10" id="KW-0547">Nucleotide-binding</keyword>
<evidence type="ECO:0000256" key="5">
    <source>
        <dbReference type="ARBA" id="ARBA00022694"/>
    </source>
</evidence>
<dbReference type="PANTHER" id="PTHR11088:SF60">
    <property type="entry name" value="TRNA DIMETHYLALLYLTRANSFERASE"/>
    <property type="match status" value="1"/>
</dbReference>
<comment type="cofactor">
    <cofactor evidence="1 10">
        <name>Mg(2+)</name>
        <dbReference type="ChEBI" id="CHEBI:18420"/>
    </cofactor>
</comment>
<proteinExistence type="inferred from homology"/>
<evidence type="ECO:0000256" key="3">
    <source>
        <dbReference type="ARBA" id="ARBA00005842"/>
    </source>
</evidence>
<dbReference type="HAMAP" id="MF_00185">
    <property type="entry name" value="IPP_trans"/>
    <property type="match status" value="1"/>
</dbReference>
<feature type="binding site" evidence="10">
    <location>
        <begin position="16"/>
        <end position="23"/>
    </location>
    <ligand>
        <name>ATP</name>
        <dbReference type="ChEBI" id="CHEBI:30616"/>
    </ligand>
</feature>
<keyword evidence="4 10" id="KW-0808">Transferase</keyword>
<dbReference type="Gene3D" id="3.40.50.300">
    <property type="entry name" value="P-loop containing nucleotide triphosphate hydrolases"/>
    <property type="match status" value="1"/>
</dbReference>
<dbReference type="EMBL" id="DSVQ01000015">
    <property type="protein sequence ID" value="HGT39860.1"/>
    <property type="molecule type" value="Genomic_DNA"/>
</dbReference>
<comment type="subunit">
    <text evidence="10">Monomer.</text>
</comment>
<dbReference type="GO" id="GO:0052381">
    <property type="term" value="F:tRNA dimethylallyltransferase activity"/>
    <property type="evidence" value="ECO:0007669"/>
    <property type="project" value="UniProtKB-UniRule"/>
</dbReference>
<protein>
    <recommendedName>
        <fullName evidence="10">tRNA dimethylallyltransferase</fullName>
        <ecNumber evidence="10">2.5.1.75</ecNumber>
    </recommendedName>
    <alternativeName>
        <fullName evidence="10">Dimethylallyl diphosphate:tRNA dimethylallyltransferase</fullName>
        <shortName evidence="10">DMAPP:tRNA dimethylallyltransferase</shortName>
        <shortName evidence="10">DMATase</shortName>
    </alternativeName>
    <alternativeName>
        <fullName evidence="10">Isopentenyl-diphosphate:tRNA isopentenyltransferase</fullName>
        <shortName evidence="10">IPP transferase</shortName>
        <shortName evidence="10">IPPT</shortName>
        <shortName evidence="10">IPTase</shortName>
    </alternativeName>
</protein>
<organism evidence="14">
    <name type="scientific">Schlesneria paludicola</name>
    <dbReference type="NCBI Taxonomy" id="360056"/>
    <lineage>
        <taxon>Bacteria</taxon>
        <taxon>Pseudomonadati</taxon>
        <taxon>Planctomycetota</taxon>
        <taxon>Planctomycetia</taxon>
        <taxon>Planctomycetales</taxon>
        <taxon>Planctomycetaceae</taxon>
        <taxon>Schlesneria</taxon>
    </lineage>
</organism>
<evidence type="ECO:0000256" key="1">
    <source>
        <dbReference type="ARBA" id="ARBA00001946"/>
    </source>
</evidence>
<evidence type="ECO:0000256" key="2">
    <source>
        <dbReference type="ARBA" id="ARBA00003213"/>
    </source>
</evidence>
<dbReference type="EC" id="2.5.1.75" evidence="10"/>
<comment type="similarity">
    <text evidence="3 10 13">Belongs to the IPP transferase family.</text>
</comment>
<evidence type="ECO:0000256" key="11">
    <source>
        <dbReference type="RuleBase" id="RU003783"/>
    </source>
</evidence>
<dbReference type="AlphaFoldDB" id="A0A7C4QPA4"/>